<evidence type="ECO:0000256" key="3">
    <source>
        <dbReference type="ARBA" id="ARBA00022643"/>
    </source>
</evidence>
<dbReference type="GO" id="GO:0016491">
    <property type="term" value="F:oxidoreductase activity"/>
    <property type="evidence" value="ECO:0007669"/>
    <property type="project" value="UniProtKB-UniRule"/>
</dbReference>
<gene>
    <name evidence="6" type="ORF">SAMN04490197_0949</name>
</gene>
<proteinExistence type="inferred from homology"/>
<evidence type="ECO:0000256" key="1">
    <source>
        <dbReference type="ARBA" id="ARBA00008366"/>
    </source>
</evidence>
<dbReference type="Proteomes" id="UP000183653">
    <property type="component" value="Chromosome I"/>
</dbReference>
<keyword evidence="5" id="KW-0521">NADP</keyword>
<dbReference type="OrthoDB" id="3181400at2"/>
<reference evidence="6 7" key="1">
    <citation type="submission" date="2016-10" db="EMBL/GenBank/DDBJ databases">
        <authorList>
            <person name="Varghese N."/>
            <person name="Submissions S."/>
        </authorList>
    </citation>
    <scope>NUCLEOTIDE SEQUENCE [LARGE SCALE GENOMIC DNA]</scope>
    <source>
        <strain evidence="6 7">BS2775</strain>
    </source>
</reference>
<dbReference type="PANTHER" id="PTHR43425">
    <property type="entry name" value="OXYGEN-INSENSITIVE NADPH NITROREDUCTASE"/>
    <property type="match status" value="1"/>
</dbReference>
<accession>A0A0R3A8D9</accession>
<organism evidence="6 7">
    <name type="scientific">Pseudomonas orientalis</name>
    <dbReference type="NCBI Taxonomy" id="76758"/>
    <lineage>
        <taxon>Bacteria</taxon>
        <taxon>Pseudomonadati</taxon>
        <taxon>Pseudomonadota</taxon>
        <taxon>Gammaproteobacteria</taxon>
        <taxon>Pseudomonadales</taxon>
        <taxon>Pseudomonadaceae</taxon>
        <taxon>Pseudomonas</taxon>
    </lineage>
</organism>
<dbReference type="AlphaFoldDB" id="A0A0R3A8D9"/>
<dbReference type="PANTHER" id="PTHR43425:SF2">
    <property type="entry name" value="OXYGEN-INSENSITIVE NADPH NITROREDUCTASE"/>
    <property type="match status" value="1"/>
</dbReference>
<keyword evidence="2 5" id="KW-0285">Flavoprotein</keyword>
<dbReference type="PIRSF" id="PIRSF005426">
    <property type="entry name" value="Frp"/>
    <property type="match status" value="1"/>
</dbReference>
<dbReference type="InterPro" id="IPR029479">
    <property type="entry name" value="Nitroreductase"/>
</dbReference>
<sequence>MTPTIDLLASHRSDRSFQSTPVSDEHLDAILRAGHLAPTSFNAQHISVVVVRDANTRQRIAAVAGGQPWIVSAPVFITLVVDFHKTAVGAALNGQQQQIQRHLEGLIAASTDGGIILSTLMIAARSLGLGVVPVGGIRANAEAMIELLGLPEQTFALCGLALGHVHEPAAQKPRMGIEAFRHDERYNRAALAPAISAYDQHLMRHWQIIGRADGQSWSSTVGRTYARNYRPDLKAQLLANGLSAD</sequence>
<protein>
    <submittedName>
        <fullName evidence="6">FMN reductase [NAD(P)H]</fullName>
    </submittedName>
</protein>
<comment type="similarity">
    <text evidence="1 5">Belongs to the flavin oxidoreductase frp family.</text>
</comment>
<evidence type="ECO:0000313" key="7">
    <source>
        <dbReference type="Proteomes" id="UP000183653"/>
    </source>
</evidence>
<evidence type="ECO:0000256" key="2">
    <source>
        <dbReference type="ARBA" id="ARBA00022630"/>
    </source>
</evidence>
<keyword evidence="4 5" id="KW-0560">Oxidoreductase</keyword>
<evidence type="ECO:0000256" key="5">
    <source>
        <dbReference type="PIRNR" id="PIRNR005426"/>
    </source>
</evidence>
<dbReference type="EMBL" id="LT629782">
    <property type="protein sequence ID" value="SDT92276.1"/>
    <property type="molecule type" value="Genomic_DNA"/>
</dbReference>
<dbReference type="SUPFAM" id="SSF55469">
    <property type="entry name" value="FMN-dependent nitroreductase-like"/>
    <property type="match status" value="1"/>
</dbReference>
<evidence type="ECO:0000313" key="6">
    <source>
        <dbReference type="EMBL" id="SDT92276.1"/>
    </source>
</evidence>
<dbReference type="Pfam" id="PF00881">
    <property type="entry name" value="Nitroreductase"/>
    <property type="match status" value="1"/>
</dbReference>
<name>A0A0R3A8D9_9PSED</name>
<keyword evidence="7" id="KW-1185">Reference proteome</keyword>
<keyword evidence="3 5" id="KW-0288">FMN</keyword>
<dbReference type="InterPro" id="IPR000415">
    <property type="entry name" value="Nitroreductase-like"/>
</dbReference>
<dbReference type="InterPro" id="IPR016446">
    <property type="entry name" value="Flavin_OxRdtase_Frp"/>
</dbReference>
<evidence type="ECO:0000256" key="4">
    <source>
        <dbReference type="ARBA" id="ARBA00023002"/>
    </source>
</evidence>
<dbReference type="RefSeq" id="WP_057722512.1">
    <property type="nucleotide sequence ID" value="NZ_CP027724.1"/>
</dbReference>
<dbReference type="Gene3D" id="3.40.109.10">
    <property type="entry name" value="NADH Oxidase"/>
    <property type="match status" value="1"/>
</dbReference>